<feature type="transmembrane region" description="Helical" evidence="2">
    <location>
        <begin position="12"/>
        <end position="39"/>
    </location>
</feature>
<dbReference type="RefSeq" id="WP_145858383.1">
    <property type="nucleotide sequence ID" value="NZ_RPFW01000006.1"/>
</dbReference>
<evidence type="ECO:0000313" key="3">
    <source>
        <dbReference type="EMBL" id="TVZ01634.1"/>
    </source>
</evidence>
<protein>
    <submittedName>
        <fullName evidence="3">Uncharacterized protein</fullName>
    </submittedName>
</protein>
<feature type="region of interest" description="Disordered" evidence="1">
    <location>
        <begin position="62"/>
        <end position="102"/>
    </location>
</feature>
<dbReference type="Proteomes" id="UP000460272">
    <property type="component" value="Unassembled WGS sequence"/>
</dbReference>
<dbReference type="AlphaFoldDB" id="A0A6P2BRJ9"/>
<evidence type="ECO:0000256" key="2">
    <source>
        <dbReference type="SAM" id="Phobius"/>
    </source>
</evidence>
<organism evidence="3 4">
    <name type="scientific">Trebonia kvetii</name>
    <dbReference type="NCBI Taxonomy" id="2480626"/>
    <lineage>
        <taxon>Bacteria</taxon>
        <taxon>Bacillati</taxon>
        <taxon>Actinomycetota</taxon>
        <taxon>Actinomycetes</taxon>
        <taxon>Streptosporangiales</taxon>
        <taxon>Treboniaceae</taxon>
        <taxon>Trebonia</taxon>
    </lineage>
</organism>
<name>A0A6P2BRJ9_9ACTN</name>
<evidence type="ECO:0000256" key="1">
    <source>
        <dbReference type="SAM" id="MobiDB-lite"/>
    </source>
</evidence>
<sequence>MSSVIASGNSAWSYGGAILTFAFPMLLFIGVAVGLYLWYTKPEVVPGHRTWIAERPVSYTAMPGTPTATEVPGKPAPAPGNPAADDSTKAAEGENAAPEAQE</sequence>
<comment type="caution">
    <text evidence="3">The sequence shown here is derived from an EMBL/GenBank/DDBJ whole genome shotgun (WGS) entry which is preliminary data.</text>
</comment>
<keyword evidence="4" id="KW-1185">Reference proteome</keyword>
<proteinExistence type="predicted"/>
<reference evidence="3 4" key="1">
    <citation type="submission" date="2018-11" db="EMBL/GenBank/DDBJ databases">
        <title>Trebonia kvetii gen.nov., sp.nov., a novel acidophilic actinobacterium, and proposal of the new actinobacterial family Treboniaceae fam. nov.</title>
        <authorList>
            <person name="Rapoport D."/>
            <person name="Sagova-Mareckova M."/>
            <person name="Sedlacek I."/>
            <person name="Provaznik J."/>
            <person name="Kralova S."/>
            <person name="Pavlinic D."/>
            <person name="Benes V."/>
            <person name="Kopecky J."/>
        </authorList>
    </citation>
    <scope>NUCLEOTIDE SEQUENCE [LARGE SCALE GENOMIC DNA]</scope>
    <source>
        <strain evidence="3 4">15Tr583</strain>
    </source>
</reference>
<gene>
    <name evidence="3" type="ORF">EAS64_29580</name>
</gene>
<keyword evidence="2" id="KW-0472">Membrane</keyword>
<accession>A0A6P2BRJ9</accession>
<evidence type="ECO:0000313" key="4">
    <source>
        <dbReference type="Proteomes" id="UP000460272"/>
    </source>
</evidence>
<dbReference type="EMBL" id="RPFW01000006">
    <property type="protein sequence ID" value="TVZ01634.1"/>
    <property type="molecule type" value="Genomic_DNA"/>
</dbReference>
<keyword evidence="2" id="KW-0812">Transmembrane</keyword>
<keyword evidence="2" id="KW-1133">Transmembrane helix</keyword>